<dbReference type="PANTHER" id="PTHR30161:SF1">
    <property type="entry name" value="FLAGELLAR BIOSYNTHESIS PROTEIN FLHA-RELATED"/>
    <property type="match status" value="1"/>
</dbReference>
<dbReference type="Gene3D" id="1.10.8.540">
    <property type="entry name" value="FHIPEP family, domain 3"/>
    <property type="match status" value="1"/>
</dbReference>
<feature type="transmembrane region" description="Helical" evidence="7">
    <location>
        <begin position="103"/>
        <end position="134"/>
    </location>
</feature>
<evidence type="ECO:0000256" key="2">
    <source>
        <dbReference type="ARBA" id="ARBA00008835"/>
    </source>
</evidence>
<keyword evidence="5 7" id="KW-1133">Transmembrane helix</keyword>
<keyword evidence="7" id="KW-1005">Bacterial flagellum biogenesis</keyword>
<accession>A0ABS9W6X6</accession>
<comment type="function">
    <text evidence="7">Required for formation of the rod structure of the flagellar apparatus. Together with FliI and FliH, may constitute the export apparatus of flagellin.</text>
</comment>
<evidence type="ECO:0000256" key="3">
    <source>
        <dbReference type="ARBA" id="ARBA00022475"/>
    </source>
</evidence>
<keyword evidence="8" id="KW-0282">Flagellum</keyword>
<reference evidence="8 9" key="1">
    <citation type="submission" date="2022-03" db="EMBL/GenBank/DDBJ databases">
        <title>Complete genome analysis of Roseomonas KG 17.1 : a prolific producer of plant growth promoters.</title>
        <authorList>
            <person name="Saadouli I."/>
            <person name="Najjari A."/>
            <person name="Mosbah A."/>
            <person name="Ouzari H.I."/>
        </authorList>
    </citation>
    <scope>NUCLEOTIDE SEQUENCE [LARGE SCALE GENOMIC DNA]</scope>
    <source>
        <strain evidence="8 9">KG17-1</strain>
    </source>
</reference>
<keyword evidence="7" id="KW-0653">Protein transport</keyword>
<evidence type="ECO:0000256" key="6">
    <source>
        <dbReference type="ARBA" id="ARBA00023136"/>
    </source>
</evidence>
<feature type="transmembrane region" description="Helical" evidence="7">
    <location>
        <begin position="71"/>
        <end position="91"/>
    </location>
</feature>
<keyword evidence="8" id="KW-0969">Cilium</keyword>
<dbReference type="Pfam" id="PF00771">
    <property type="entry name" value="FHIPEP"/>
    <property type="match status" value="1"/>
</dbReference>
<feature type="transmembrane region" description="Helical" evidence="7">
    <location>
        <begin position="203"/>
        <end position="224"/>
    </location>
</feature>
<dbReference type="NCBIfam" id="TIGR01398">
    <property type="entry name" value="FlhA"/>
    <property type="match status" value="1"/>
</dbReference>
<dbReference type="InterPro" id="IPR006301">
    <property type="entry name" value="FlhA"/>
</dbReference>
<dbReference type="InterPro" id="IPR042194">
    <property type="entry name" value="FHIPEP_1"/>
</dbReference>
<dbReference type="PANTHER" id="PTHR30161">
    <property type="entry name" value="FLAGELLAR EXPORT PROTEIN, MEMBRANE FLHA SUBUNIT-RELATED"/>
    <property type="match status" value="1"/>
</dbReference>
<feature type="transmembrane region" description="Helical" evidence="7">
    <location>
        <begin position="40"/>
        <end position="59"/>
    </location>
</feature>
<keyword evidence="8" id="KW-0966">Cell projection</keyword>
<sequence length="687" mass="73290">MAFLHRLRSIFGHQDMLFAAAMVVLLAVLVLPMPSWLVDLGLATSITLSVLILMVAIWIERPLDFSAFPTVLLIATLLRLALNLATTRLILADGHHGLDAAGSVIHGFAVFVIGGDFVIGVIVFAILVIVNFVVVTKGAGRIAEVAARFSLDAMPGKQMAVDADLAAGTIDDVEAKRRRRELEDENGFFGAMDGASKFVRGDAVAAIIVTIVNVIGGIVVGTLRHDMALSAAASNYVTLAIGDGIVSQIPGLIVSIGAGMLVSKGNVRGSTDKALIGQLAAQPKPLYLAAGLSGLFAVLPGLPFLPFVVLGGIAAGAGWFASRNAKKIAEAAAAGIEPADTAPREETMAELIRVDDVRLELGMGLVSLTSGRQGGLSEKIKKLRRAFGLEFGFVLPAVRIKDNMDLASGEYSIQVQGVEVARETLVLGRLLAFAPSGQEIGVPGIDTQEPSFQIKARWIEPALRDTAMAQGLTVVDAETVLTTHMSEVLKGYMAQLQSYVATQKLIDGLEKEHQRLVSDLIPSVLPLATVQKVLASLLAERISIRNLPLILEALHEAAGFTRNVSLLAEHVRQRLSLQICRGLTQEDGYVTALLLSPDWEREVGSAIIEEGDQRSFAMAPSKIQELVTVTRGRIAEAAARGDWPAVLTSAVARPFVRQLVERINPTIAVISHAEVHQRVKLRTVGQI</sequence>
<proteinExistence type="inferred from homology"/>
<dbReference type="InterPro" id="IPR042196">
    <property type="entry name" value="FHIPEP_4"/>
</dbReference>
<comment type="caution">
    <text evidence="8">The sequence shown here is derived from an EMBL/GenBank/DDBJ whole genome shotgun (WGS) entry which is preliminary data.</text>
</comment>
<evidence type="ECO:0000256" key="5">
    <source>
        <dbReference type="ARBA" id="ARBA00022989"/>
    </source>
</evidence>
<dbReference type="Gene3D" id="3.40.30.60">
    <property type="entry name" value="FHIPEP family, domain 1"/>
    <property type="match status" value="1"/>
</dbReference>
<keyword evidence="3 7" id="KW-1003">Cell membrane</keyword>
<dbReference type="PRINTS" id="PR00949">
    <property type="entry name" value="TYPE3IMAPROT"/>
</dbReference>
<keyword evidence="6 7" id="KW-0472">Membrane</keyword>
<evidence type="ECO:0000256" key="1">
    <source>
        <dbReference type="ARBA" id="ARBA00004651"/>
    </source>
</evidence>
<keyword evidence="7" id="KW-1006">Bacterial flagellum protein export</keyword>
<evidence type="ECO:0000256" key="4">
    <source>
        <dbReference type="ARBA" id="ARBA00022692"/>
    </source>
</evidence>
<evidence type="ECO:0000256" key="7">
    <source>
        <dbReference type="RuleBase" id="RU364093"/>
    </source>
</evidence>
<protein>
    <recommendedName>
        <fullName evidence="7">Flagellar biosynthesis protein FlhA</fullName>
    </recommendedName>
</protein>
<dbReference type="PIRSF" id="PIRSF005419">
    <property type="entry name" value="FlhA"/>
    <property type="match status" value="1"/>
</dbReference>
<dbReference type="EMBL" id="JALBUU010000004">
    <property type="protein sequence ID" value="MCI0754793.1"/>
    <property type="molecule type" value="Genomic_DNA"/>
</dbReference>
<comment type="subcellular location">
    <subcellularLocation>
        <location evidence="1 7">Cell membrane</location>
        <topology evidence="1 7">Multi-pass membrane protein</topology>
    </subcellularLocation>
</comment>
<comment type="caution">
    <text evidence="7">Lacks conserved residue(s) required for the propagation of feature annotation.</text>
</comment>
<organism evidence="8 9">
    <name type="scientific">Teichococcus vastitatis</name>
    <dbReference type="NCBI Taxonomy" id="2307076"/>
    <lineage>
        <taxon>Bacteria</taxon>
        <taxon>Pseudomonadati</taxon>
        <taxon>Pseudomonadota</taxon>
        <taxon>Alphaproteobacteria</taxon>
        <taxon>Acetobacterales</taxon>
        <taxon>Roseomonadaceae</taxon>
        <taxon>Roseomonas</taxon>
    </lineage>
</organism>
<dbReference type="Gene3D" id="3.40.50.12790">
    <property type="entry name" value="FHIPEP family, domain 4"/>
    <property type="match status" value="1"/>
</dbReference>
<keyword evidence="7" id="KW-0813">Transport</keyword>
<dbReference type="InterPro" id="IPR042193">
    <property type="entry name" value="FHIPEP_3"/>
</dbReference>
<evidence type="ECO:0000313" key="8">
    <source>
        <dbReference type="EMBL" id="MCI0754793.1"/>
    </source>
</evidence>
<dbReference type="InterPro" id="IPR001712">
    <property type="entry name" value="T3SS_FHIPEP"/>
</dbReference>
<name>A0ABS9W6X6_9PROT</name>
<comment type="similarity">
    <text evidence="2 7">Belongs to the FHIPEP (flagella/HR/invasion proteins export pore) family.</text>
</comment>
<feature type="transmembrane region" description="Helical" evidence="7">
    <location>
        <begin position="236"/>
        <end position="262"/>
    </location>
</feature>
<dbReference type="Proteomes" id="UP001201985">
    <property type="component" value="Unassembled WGS sequence"/>
</dbReference>
<keyword evidence="9" id="KW-1185">Reference proteome</keyword>
<evidence type="ECO:0000313" key="9">
    <source>
        <dbReference type="Proteomes" id="UP001201985"/>
    </source>
</evidence>
<feature type="transmembrane region" description="Helical" evidence="7">
    <location>
        <begin position="16"/>
        <end position="34"/>
    </location>
</feature>
<gene>
    <name evidence="7 8" type="primary">flhA</name>
    <name evidence="8" type="ORF">MON41_13605</name>
</gene>
<dbReference type="RefSeq" id="WP_241793073.1">
    <property type="nucleotide sequence ID" value="NZ_JALBUU010000004.1"/>
</dbReference>
<keyword evidence="4 7" id="KW-0812">Transmembrane</keyword>